<reference evidence="9 10" key="1">
    <citation type="submission" date="2024-05" db="EMBL/GenBank/DDBJ databases">
        <title>De novo assembly of an allotetraploid wild potato.</title>
        <authorList>
            <person name="Hosaka A.J."/>
        </authorList>
    </citation>
    <scope>NUCLEOTIDE SEQUENCE [LARGE SCALE GENOMIC DNA]</scope>
    <source>
        <tissue evidence="9">Young leaves</tissue>
    </source>
</reference>
<feature type="compositionally biased region" description="Polar residues" evidence="8">
    <location>
        <begin position="87"/>
        <end position="104"/>
    </location>
</feature>
<evidence type="ECO:0000313" key="10">
    <source>
        <dbReference type="Proteomes" id="UP001627284"/>
    </source>
</evidence>
<evidence type="ECO:0000256" key="6">
    <source>
        <dbReference type="ARBA" id="ARBA00023136"/>
    </source>
</evidence>
<comment type="similarity">
    <text evidence="7">Belongs to the DVL/RTFL small polypeptides family.</text>
</comment>
<feature type="compositionally biased region" description="Low complexity" evidence="8">
    <location>
        <begin position="105"/>
        <end position="120"/>
    </location>
</feature>
<dbReference type="Proteomes" id="UP001627284">
    <property type="component" value="Unassembled WGS sequence"/>
</dbReference>
<evidence type="ECO:0000256" key="2">
    <source>
        <dbReference type="ARBA" id="ARBA00022473"/>
    </source>
</evidence>
<dbReference type="GO" id="GO:0048367">
    <property type="term" value="P:shoot system development"/>
    <property type="evidence" value="ECO:0007669"/>
    <property type="project" value="UniProtKB-ARBA"/>
</dbReference>
<evidence type="ECO:0000256" key="4">
    <source>
        <dbReference type="ARBA" id="ARBA00022692"/>
    </source>
</evidence>
<keyword evidence="2" id="KW-0217">Developmental protein</keyword>
<accession>A0ABD2UFZ6</accession>
<dbReference type="GO" id="GO:0005886">
    <property type="term" value="C:plasma membrane"/>
    <property type="evidence" value="ECO:0007669"/>
    <property type="project" value="UniProtKB-SubCell"/>
</dbReference>
<sequence length="168" mass="19462">TLPTDQHHSAYCYIPIFHYIFPPYSIYIQLFCPTPFSSENQLCVVHKMEYYMDERWKLSKDDPCCHSYSSSNNKSSSLFRSFSQKSPNSNISSLPRSFSQKNPYKSSLSRSSSQKSSTSKCRLTKSASQRCANFRSKCSNLAKEQKSKFYIVKRCIGMLVRWKKHGDS</sequence>
<name>A0ABD2UFZ6_9SOLN</name>
<evidence type="ECO:0000256" key="5">
    <source>
        <dbReference type="ARBA" id="ARBA00022989"/>
    </source>
</evidence>
<evidence type="ECO:0000256" key="8">
    <source>
        <dbReference type="SAM" id="MobiDB-lite"/>
    </source>
</evidence>
<keyword evidence="6" id="KW-0472">Membrane</keyword>
<dbReference type="EMBL" id="JBJKTR010000006">
    <property type="protein sequence ID" value="KAL3367275.1"/>
    <property type="molecule type" value="Genomic_DNA"/>
</dbReference>
<evidence type="ECO:0000256" key="7">
    <source>
        <dbReference type="ARBA" id="ARBA00024340"/>
    </source>
</evidence>
<dbReference type="AlphaFoldDB" id="A0ABD2UFZ6"/>
<dbReference type="InterPro" id="IPR052692">
    <property type="entry name" value="DVL_RTFL_polypeptides"/>
</dbReference>
<keyword evidence="3" id="KW-1003">Cell membrane</keyword>
<protein>
    <submittedName>
        <fullName evidence="9">Uncharacterized protein</fullName>
    </submittedName>
</protein>
<evidence type="ECO:0000256" key="1">
    <source>
        <dbReference type="ARBA" id="ARBA00004162"/>
    </source>
</evidence>
<comment type="caution">
    <text evidence="9">The sequence shown here is derived from an EMBL/GenBank/DDBJ whole genome shotgun (WGS) entry which is preliminary data.</text>
</comment>
<evidence type="ECO:0000313" key="9">
    <source>
        <dbReference type="EMBL" id="KAL3367275.1"/>
    </source>
</evidence>
<feature type="region of interest" description="Disordered" evidence="8">
    <location>
        <begin position="87"/>
        <end position="121"/>
    </location>
</feature>
<keyword evidence="4" id="KW-0812">Transmembrane</keyword>
<keyword evidence="10" id="KW-1185">Reference proteome</keyword>
<dbReference type="InterPro" id="IPR012552">
    <property type="entry name" value="DVL"/>
</dbReference>
<comment type="subcellular location">
    <subcellularLocation>
        <location evidence="1">Cell membrane</location>
        <topology evidence="1">Single-pass membrane protein</topology>
    </subcellularLocation>
</comment>
<organism evidence="9 10">
    <name type="scientific">Solanum stoloniferum</name>
    <dbReference type="NCBI Taxonomy" id="62892"/>
    <lineage>
        <taxon>Eukaryota</taxon>
        <taxon>Viridiplantae</taxon>
        <taxon>Streptophyta</taxon>
        <taxon>Embryophyta</taxon>
        <taxon>Tracheophyta</taxon>
        <taxon>Spermatophyta</taxon>
        <taxon>Magnoliopsida</taxon>
        <taxon>eudicotyledons</taxon>
        <taxon>Gunneridae</taxon>
        <taxon>Pentapetalae</taxon>
        <taxon>asterids</taxon>
        <taxon>lamiids</taxon>
        <taxon>Solanales</taxon>
        <taxon>Solanaceae</taxon>
        <taxon>Solanoideae</taxon>
        <taxon>Solaneae</taxon>
        <taxon>Solanum</taxon>
    </lineage>
</organism>
<dbReference type="PANTHER" id="PTHR47596:SF2">
    <property type="entry name" value="SMALL POLYPEPTIDE DEVIL 9"/>
    <property type="match status" value="1"/>
</dbReference>
<gene>
    <name evidence="9" type="ORF">AABB24_011810</name>
</gene>
<dbReference type="Pfam" id="PF08137">
    <property type="entry name" value="DVL"/>
    <property type="match status" value="1"/>
</dbReference>
<keyword evidence="5" id="KW-1133">Transmembrane helix</keyword>
<feature type="non-terminal residue" evidence="9">
    <location>
        <position position="1"/>
    </location>
</feature>
<proteinExistence type="inferred from homology"/>
<evidence type="ECO:0000256" key="3">
    <source>
        <dbReference type="ARBA" id="ARBA00022475"/>
    </source>
</evidence>
<dbReference type="PANTHER" id="PTHR47596">
    <property type="entry name" value="DVL13"/>
    <property type="match status" value="1"/>
</dbReference>